<dbReference type="RefSeq" id="XP_006695541.1">
    <property type="nucleotide sequence ID" value="XM_006695478.1"/>
</dbReference>
<reference evidence="2 3" key="1">
    <citation type="journal article" date="2011" name="Cell">
        <title>Insight into structure and assembly of the nuclear pore complex by utilizing the genome of a eukaryotic thermophile.</title>
        <authorList>
            <person name="Amlacher S."/>
            <person name="Sarges P."/>
            <person name="Flemming D."/>
            <person name="van Noort V."/>
            <person name="Kunze R."/>
            <person name="Devos D.P."/>
            <person name="Arumugam M."/>
            <person name="Bork P."/>
            <person name="Hurt E."/>
        </authorList>
    </citation>
    <scope>NUCLEOTIDE SEQUENCE [LARGE SCALE GENOMIC DNA]</scope>
    <source>
        <strain evidence="3">DSM 1495 / CBS 144.50 / IMI 039719</strain>
    </source>
</reference>
<proteinExistence type="predicted"/>
<evidence type="ECO:0000313" key="2">
    <source>
        <dbReference type="EMBL" id="EGS18596.1"/>
    </source>
</evidence>
<dbReference type="Proteomes" id="UP000008066">
    <property type="component" value="Unassembled WGS sequence"/>
</dbReference>
<name>G0SDJ5_CHATD</name>
<dbReference type="AlphaFoldDB" id="G0SDJ5"/>
<dbReference type="EMBL" id="GL988045">
    <property type="protein sequence ID" value="EGS18596.1"/>
    <property type="molecule type" value="Genomic_DNA"/>
</dbReference>
<keyword evidence="3" id="KW-1185">Reference proteome</keyword>
<dbReference type="HOGENOM" id="CLU_1234865_0_0_1"/>
<evidence type="ECO:0000256" key="1">
    <source>
        <dbReference type="SAM" id="MobiDB-lite"/>
    </source>
</evidence>
<organism evidence="3">
    <name type="scientific">Chaetomium thermophilum (strain DSM 1495 / CBS 144.50 / IMI 039719)</name>
    <name type="common">Thermochaetoides thermophila</name>
    <dbReference type="NCBI Taxonomy" id="759272"/>
    <lineage>
        <taxon>Eukaryota</taxon>
        <taxon>Fungi</taxon>
        <taxon>Dikarya</taxon>
        <taxon>Ascomycota</taxon>
        <taxon>Pezizomycotina</taxon>
        <taxon>Sordariomycetes</taxon>
        <taxon>Sordariomycetidae</taxon>
        <taxon>Sordariales</taxon>
        <taxon>Chaetomiaceae</taxon>
        <taxon>Thermochaetoides</taxon>
    </lineage>
</organism>
<accession>G0SDJ5</accession>
<gene>
    <name evidence="2" type="ORF">CTHT_0052010</name>
</gene>
<dbReference type="KEGG" id="cthr:CTHT_0052010"/>
<protein>
    <submittedName>
        <fullName evidence="2">Uncharacterized protein</fullName>
    </submittedName>
</protein>
<feature type="region of interest" description="Disordered" evidence="1">
    <location>
        <begin position="21"/>
        <end position="54"/>
    </location>
</feature>
<evidence type="ECO:0000313" key="3">
    <source>
        <dbReference type="Proteomes" id="UP000008066"/>
    </source>
</evidence>
<dbReference type="GeneID" id="18259239"/>
<feature type="compositionally biased region" description="Basic and acidic residues" evidence="1">
    <location>
        <begin position="32"/>
        <end position="54"/>
    </location>
</feature>
<sequence length="224" mass="23905">MPNCQGHHHLGAAGRLRMILSQASPPNPPRLHLNEGEAPHANPKGEDPGLPAQRREADRHIPAALALDPGASRPILEAPAHHPEPGLSTPVVQALLLERLRNSTPATVRHAARRSSRHHRDVIANRRRAQGGGFVLHFPSGLHLPDAIAGLLGDLDTSDVPMIEHMVAGIRTEGGAGPDQGRHQGVGRERGGMRARIIGIVMSEAGGIRPRQCLVSSLQSAREV</sequence>